<proteinExistence type="predicted"/>
<feature type="non-terminal residue" evidence="1">
    <location>
        <position position="1"/>
    </location>
</feature>
<reference evidence="1" key="1">
    <citation type="submission" date="2023-10" db="EMBL/GenBank/DDBJ databases">
        <title>Genome assembly of Pristionchus species.</title>
        <authorList>
            <person name="Yoshida K."/>
            <person name="Sommer R.J."/>
        </authorList>
    </citation>
    <scope>NUCLEOTIDE SEQUENCE</scope>
    <source>
        <strain evidence="1">RS0144</strain>
    </source>
</reference>
<evidence type="ECO:0000313" key="1">
    <source>
        <dbReference type="EMBL" id="GMS90767.1"/>
    </source>
</evidence>
<feature type="non-terminal residue" evidence="1">
    <location>
        <position position="71"/>
    </location>
</feature>
<gene>
    <name evidence="1" type="ORF">PENTCL1PPCAC_12942</name>
</gene>
<sequence length="71" mass="8018">GNVDNHSKQCDDNQFTLHKLDEKIHTTPQCIMCNDYPKTASSYASHLHHHHKSSLKSNGVYLMCACGLEFS</sequence>
<keyword evidence="2" id="KW-1185">Reference proteome</keyword>
<name>A0AAV5T8R5_9BILA</name>
<evidence type="ECO:0000313" key="2">
    <source>
        <dbReference type="Proteomes" id="UP001432027"/>
    </source>
</evidence>
<dbReference type="Proteomes" id="UP001432027">
    <property type="component" value="Unassembled WGS sequence"/>
</dbReference>
<organism evidence="1 2">
    <name type="scientific">Pristionchus entomophagus</name>
    <dbReference type="NCBI Taxonomy" id="358040"/>
    <lineage>
        <taxon>Eukaryota</taxon>
        <taxon>Metazoa</taxon>
        <taxon>Ecdysozoa</taxon>
        <taxon>Nematoda</taxon>
        <taxon>Chromadorea</taxon>
        <taxon>Rhabditida</taxon>
        <taxon>Rhabditina</taxon>
        <taxon>Diplogasteromorpha</taxon>
        <taxon>Diplogasteroidea</taxon>
        <taxon>Neodiplogasteridae</taxon>
        <taxon>Pristionchus</taxon>
    </lineage>
</organism>
<accession>A0AAV5T8R5</accession>
<dbReference type="AlphaFoldDB" id="A0AAV5T8R5"/>
<comment type="caution">
    <text evidence="1">The sequence shown here is derived from an EMBL/GenBank/DDBJ whole genome shotgun (WGS) entry which is preliminary data.</text>
</comment>
<protein>
    <submittedName>
        <fullName evidence="1">Uncharacterized protein</fullName>
    </submittedName>
</protein>
<dbReference type="EMBL" id="BTSX01000003">
    <property type="protein sequence ID" value="GMS90767.1"/>
    <property type="molecule type" value="Genomic_DNA"/>
</dbReference>